<evidence type="ECO:0000313" key="1">
    <source>
        <dbReference type="EMBL" id="KAK1942245.1"/>
    </source>
</evidence>
<sequence length="204" mass="22942">MTVTEMVRLVTIVAVCSSPVVHAHGLLSFPAAVYRDPYTATSFVTTITESINSRVFGGRKWNDSPELNAATFASAFHRSNFSSLREIVDLVVFDCGNTKDNIPPVDVTGETEARWQNNEEHKGFVESHHGPCEVWIDDGLALHDDDCRAAFTTYPAHLPVSYNELCKGECQLTFYWLALHEPAWQVYSTLSGFSCRFLWINLMF</sequence>
<name>A0AAD9LME4_9STRA</name>
<accession>A0AAD9LME4</accession>
<protein>
    <submittedName>
        <fullName evidence="1">Uncharacterized protein</fullName>
    </submittedName>
</protein>
<dbReference type="Proteomes" id="UP001259832">
    <property type="component" value="Unassembled WGS sequence"/>
</dbReference>
<organism evidence="1 2">
    <name type="scientific">Phytophthora citrophthora</name>
    <dbReference type="NCBI Taxonomy" id="4793"/>
    <lineage>
        <taxon>Eukaryota</taxon>
        <taxon>Sar</taxon>
        <taxon>Stramenopiles</taxon>
        <taxon>Oomycota</taxon>
        <taxon>Peronosporomycetes</taxon>
        <taxon>Peronosporales</taxon>
        <taxon>Peronosporaceae</taxon>
        <taxon>Phytophthora</taxon>
    </lineage>
</organism>
<proteinExistence type="predicted"/>
<dbReference type="AlphaFoldDB" id="A0AAD9LME4"/>
<gene>
    <name evidence="1" type="ORF">P3T76_006567</name>
</gene>
<dbReference type="EMBL" id="JASMQC010000010">
    <property type="protein sequence ID" value="KAK1942245.1"/>
    <property type="molecule type" value="Genomic_DNA"/>
</dbReference>
<keyword evidence="2" id="KW-1185">Reference proteome</keyword>
<evidence type="ECO:0000313" key="2">
    <source>
        <dbReference type="Proteomes" id="UP001259832"/>
    </source>
</evidence>
<reference evidence="1" key="1">
    <citation type="submission" date="2023-08" db="EMBL/GenBank/DDBJ databases">
        <title>Reference Genome Resource for the Citrus Pathogen Phytophthora citrophthora.</title>
        <authorList>
            <person name="Moller H."/>
            <person name="Coetzee B."/>
            <person name="Rose L.J."/>
            <person name="Van Niekerk J.M."/>
        </authorList>
    </citation>
    <scope>NUCLEOTIDE SEQUENCE</scope>
    <source>
        <strain evidence="1">STE-U-9442</strain>
    </source>
</reference>
<comment type="caution">
    <text evidence="1">The sequence shown here is derived from an EMBL/GenBank/DDBJ whole genome shotgun (WGS) entry which is preliminary data.</text>
</comment>